<keyword evidence="6 7" id="KW-0472">Membrane</keyword>
<dbReference type="SUPFAM" id="SSF103088">
    <property type="entry name" value="OmpA-like"/>
    <property type="match status" value="1"/>
</dbReference>
<proteinExistence type="inferred from homology"/>
<dbReference type="EMBL" id="UINC01061364">
    <property type="protein sequence ID" value="SVB86865.1"/>
    <property type="molecule type" value="Genomic_DNA"/>
</dbReference>
<keyword evidence="5 7" id="KW-1133">Transmembrane helix</keyword>
<dbReference type="Gene3D" id="3.30.1330.60">
    <property type="entry name" value="OmpA-like domain"/>
    <property type="match status" value="1"/>
</dbReference>
<dbReference type="PANTHER" id="PTHR30329">
    <property type="entry name" value="STATOR ELEMENT OF FLAGELLAR MOTOR COMPLEX"/>
    <property type="match status" value="1"/>
</dbReference>
<dbReference type="InterPro" id="IPR036737">
    <property type="entry name" value="OmpA-like_sf"/>
</dbReference>
<feature type="transmembrane region" description="Helical" evidence="7">
    <location>
        <begin position="20"/>
        <end position="40"/>
    </location>
</feature>
<protein>
    <recommendedName>
        <fullName evidence="8">OmpA-like domain-containing protein</fullName>
    </recommendedName>
</protein>
<dbReference type="Pfam" id="PF13677">
    <property type="entry name" value="MotB_plug"/>
    <property type="match status" value="1"/>
</dbReference>
<evidence type="ECO:0000256" key="4">
    <source>
        <dbReference type="ARBA" id="ARBA00022692"/>
    </source>
</evidence>
<reference evidence="9" key="1">
    <citation type="submission" date="2018-05" db="EMBL/GenBank/DDBJ databases">
        <authorList>
            <person name="Lanie J.A."/>
            <person name="Ng W.-L."/>
            <person name="Kazmierczak K.M."/>
            <person name="Andrzejewski T.M."/>
            <person name="Davidsen T.M."/>
            <person name="Wayne K.J."/>
            <person name="Tettelin H."/>
            <person name="Glass J.I."/>
            <person name="Rusch D."/>
            <person name="Podicherti R."/>
            <person name="Tsui H.-C.T."/>
            <person name="Winkler M.E."/>
        </authorList>
    </citation>
    <scope>NUCLEOTIDE SEQUENCE</scope>
</reference>
<dbReference type="Pfam" id="PF00691">
    <property type="entry name" value="OmpA"/>
    <property type="match status" value="1"/>
</dbReference>
<dbReference type="GO" id="GO:0005886">
    <property type="term" value="C:plasma membrane"/>
    <property type="evidence" value="ECO:0007669"/>
    <property type="project" value="UniProtKB-SubCell"/>
</dbReference>
<evidence type="ECO:0000259" key="8">
    <source>
        <dbReference type="PROSITE" id="PS51123"/>
    </source>
</evidence>
<evidence type="ECO:0000256" key="3">
    <source>
        <dbReference type="ARBA" id="ARBA00022475"/>
    </source>
</evidence>
<evidence type="ECO:0000256" key="6">
    <source>
        <dbReference type="ARBA" id="ARBA00023136"/>
    </source>
</evidence>
<evidence type="ECO:0000256" key="5">
    <source>
        <dbReference type="ARBA" id="ARBA00022989"/>
    </source>
</evidence>
<gene>
    <name evidence="9" type="ORF">METZ01_LOCUS239719</name>
</gene>
<dbReference type="InterPro" id="IPR025713">
    <property type="entry name" value="MotB-like_N_dom"/>
</dbReference>
<name>A0A382HIH0_9ZZZZ</name>
<accession>A0A382HIH0</accession>
<sequence length="195" mass="21825">MAKKKQEESSEGAPEWMVTFSDMTTLLLTFFVMLIAMANFDKVKYETVKASFKDSMGILSGWDEPEVPPLIPPIRQKFNNEEDRMRGIGYRIKKKFVEEGKPKSVNFVTKKEGLLLTLRESDSIGFSTGGTQLTLGMRAVLDEIAGEVKSESNRIIIAGHTDSQPMIKGGRFPSNWELSVARARSVQQYLIQAGV</sequence>
<evidence type="ECO:0000256" key="1">
    <source>
        <dbReference type="ARBA" id="ARBA00004162"/>
    </source>
</evidence>
<feature type="non-terminal residue" evidence="9">
    <location>
        <position position="195"/>
    </location>
</feature>
<evidence type="ECO:0000313" key="9">
    <source>
        <dbReference type="EMBL" id="SVB86865.1"/>
    </source>
</evidence>
<keyword evidence="4 7" id="KW-0812">Transmembrane</keyword>
<feature type="domain" description="OmpA-like" evidence="8">
    <location>
        <begin position="113"/>
        <end position="195"/>
    </location>
</feature>
<dbReference type="PROSITE" id="PS51123">
    <property type="entry name" value="OMPA_2"/>
    <property type="match status" value="1"/>
</dbReference>
<dbReference type="PANTHER" id="PTHR30329:SF21">
    <property type="entry name" value="LIPOPROTEIN YIAD-RELATED"/>
    <property type="match status" value="1"/>
</dbReference>
<feature type="non-terminal residue" evidence="9">
    <location>
        <position position="1"/>
    </location>
</feature>
<dbReference type="AlphaFoldDB" id="A0A382HIH0"/>
<comment type="subcellular location">
    <subcellularLocation>
        <location evidence="1">Cell membrane</location>
        <topology evidence="1">Single-pass membrane protein</topology>
    </subcellularLocation>
</comment>
<keyword evidence="3" id="KW-1003">Cell membrane</keyword>
<dbReference type="InterPro" id="IPR006665">
    <property type="entry name" value="OmpA-like"/>
</dbReference>
<organism evidence="9">
    <name type="scientific">marine metagenome</name>
    <dbReference type="NCBI Taxonomy" id="408172"/>
    <lineage>
        <taxon>unclassified sequences</taxon>
        <taxon>metagenomes</taxon>
        <taxon>ecological metagenomes</taxon>
    </lineage>
</organism>
<dbReference type="CDD" id="cd07185">
    <property type="entry name" value="OmpA_C-like"/>
    <property type="match status" value="1"/>
</dbReference>
<dbReference type="InterPro" id="IPR050330">
    <property type="entry name" value="Bact_OuterMem_StrucFunc"/>
</dbReference>
<evidence type="ECO:0000256" key="7">
    <source>
        <dbReference type="SAM" id="Phobius"/>
    </source>
</evidence>
<comment type="similarity">
    <text evidence="2">Belongs to the MotB family.</text>
</comment>
<evidence type="ECO:0000256" key="2">
    <source>
        <dbReference type="ARBA" id="ARBA00008914"/>
    </source>
</evidence>